<evidence type="ECO:0000313" key="2">
    <source>
        <dbReference type="Proteomes" id="UP001244341"/>
    </source>
</evidence>
<proteinExistence type="predicted"/>
<dbReference type="EMBL" id="CP126208">
    <property type="protein sequence ID" value="WIA08680.1"/>
    <property type="molecule type" value="Genomic_DNA"/>
</dbReference>
<evidence type="ECO:0000313" key="1">
    <source>
        <dbReference type="EMBL" id="WIA08680.1"/>
    </source>
</evidence>
<dbReference type="Proteomes" id="UP001244341">
    <property type="component" value="Chromosome 1b"/>
</dbReference>
<organism evidence="1 2">
    <name type="scientific">Tetradesmus obliquus</name>
    <name type="common">Green alga</name>
    <name type="synonym">Acutodesmus obliquus</name>
    <dbReference type="NCBI Taxonomy" id="3088"/>
    <lineage>
        <taxon>Eukaryota</taxon>
        <taxon>Viridiplantae</taxon>
        <taxon>Chlorophyta</taxon>
        <taxon>core chlorophytes</taxon>
        <taxon>Chlorophyceae</taxon>
        <taxon>CS clade</taxon>
        <taxon>Sphaeropleales</taxon>
        <taxon>Scenedesmaceae</taxon>
        <taxon>Tetradesmus</taxon>
    </lineage>
</organism>
<keyword evidence="2" id="KW-1185">Reference proteome</keyword>
<sequence length="82" mass="9366">MGGMSNSVECRHASAYPAPLALSQASFDSWWTHTDTLHTLPPRVDHTPWHQQSRQPKLCVWAMLARHILRWFNTASPLPHVP</sequence>
<reference evidence="1 2" key="1">
    <citation type="submission" date="2023-05" db="EMBL/GenBank/DDBJ databases">
        <title>A 100% complete, gapless, phased diploid assembly of the Scenedesmus obliquus UTEX 3031 genome.</title>
        <authorList>
            <person name="Biondi T.C."/>
            <person name="Hanschen E.R."/>
            <person name="Kwon T."/>
            <person name="Eng W."/>
            <person name="Kruse C.P.S."/>
            <person name="Koehler S.I."/>
            <person name="Kunde Y."/>
            <person name="Gleasner C.D."/>
            <person name="You Mak K.T."/>
            <person name="Polle J."/>
            <person name="Hovde B.T."/>
            <person name="Starkenburg S.R."/>
        </authorList>
    </citation>
    <scope>NUCLEOTIDE SEQUENCE [LARGE SCALE GENOMIC DNA]</scope>
    <source>
        <strain evidence="1 2">DOE0152z</strain>
    </source>
</reference>
<protein>
    <submittedName>
        <fullName evidence="1">Uncharacterized protein</fullName>
    </submittedName>
</protein>
<name>A0ABY8TI47_TETOB</name>
<gene>
    <name evidence="1" type="ORF">OEZ85_008107</name>
</gene>
<accession>A0ABY8TI47</accession>